<organism evidence="2">
    <name type="scientific">marine sediment metagenome</name>
    <dbReference type="NCBI Taxonomy" id="412755"/>
    <lineage>
        <taxon>unclassified sequences</taxon>
        <taxon>metagenomes</taxon>
        <taxon>ecological metagenomes</taxon>
    </lineage>
</organism>
<keyword evidence="1" id="KW-1133">Transmembrane helix</keyword>
<keyword evidence="1" id="KW-0812">Transmembrane</keyword>
<protein>
    <submittedName>
        <fullName evidence="2">Uncharacterized protein</fullName>
    </submittedName>
</protein>
<feature type="transmembrane region" description="Helical" evidence="1">
    <location>
        <begin position="80"/>
        <end position="100"/>
    </location>
</feature>
<name>A0A0F9M2W8_9ZZZZ</name>
<proteinExistence type="predicted"/>
<feature type="transmembrane region" description="Helical" evidence="1">
    <location>
        <begin position="21"/>
        <end position="43"/>
    </location>
</feature>
<gene>
    <name evidence="2" type="ORF">LCGC14_1509890</name>
</gene>
<dbReference type="EMBL" id="LAZR01011068">
    <property type="protein sequence ID" value="KKM63602.1"/>
    <property type="molecule type" value="Genomic_DNA"/>
</dbReference>
<sequence>MNTKMQFKNRNGVLGLETAKQVMVTFLILAVTAIAVLLALVSLQDANIFTANSTGDNATTAIIGNISAGLVTFFASTGTIFSILIVVVIILAISIIIWAVGRFGQQTEGTVNL</sequence>
<evidence type="ECO:0000256" key="1">
    <source>
        <dbReference type="SAM" id="Phobius"/>
    </source>
</evidence>
<keyword evidence="1" id="KW-0472">Membrane</keyword>
<comment type="caution">
    <text evidence="2">The sequence shown here is derived from an EMBL/GenBank/DDBJ whole genome shotgun (WGS) entry which is preliminary data.</text>
</comment>
<evidence type="ECO:0000313" key="2">
    <source>
        <dbReference type="EMBL" id="KKM63602.1"/>
    </source>
</evidence>
<accession>A0A0F9M2W8</accession>
<dbReference type="AlphaFoldDB" id="A0A0F9M2W8"/>
<reference evidence="2" key="1">
    <citation type="journal article" date="2015" name="Nature">
        <title>Complex archaea that bridge the gap between prokaryotes and eukaryotes.</title>
        <authorList>
            <person name="Spang A."/>
            <person name="Saw J.H."/>
            <person name="Jorgensen S.L."/>
            <person name="Zaremba-Niedzwiedzka K."/>
            <person name="Martijn J."/>
            <person name="Lind A.E."/>
            <person name="van Eijk R."/>
            <person name="Schleper C."/>
            <person name="Guy L."/>
            <person name="Ettema T.J."/>
        </authorList>
    </citation>
    <scope>NUCLEOTIDE SEQUENCE</scope>
</reference>